<proteinExistence type="inferred from homology"/>
<dbReference type="InterPro" id="IPR049492">
    <property type="entry name" value="BD-FAE-like_dom"/>
</dbReference>
<evidence type="ECO:0000256" key="3">
    <source>
        <dbReference type="ARBA" id="ARBA00038928"/>
    </source>
</evidence>
<dbReference type="Pfam" id="PF20434">
    <property type="entry name" value="BD-FAE"/>
    <property type="match status" value="1"/>
</dbReference>
<organism evidence="6">
    <name type="scientific">Tanacetum cinerariifolium</name>
    <name type="common">Dalmatian daisy</name>
    <name type="synonym">Chrysanthemum cinerariifolium</name>
    <dbReference type="NCBI Taxonomy" id="118510"/>
    <lineage>
        <taxon>Eukaryota</taxon>
        <taxon>Viridiplantae</taxon>
        <taxon>Streptophyta</taxon>
        <taxon>Embryophyta</taxon>
        <taxon>Tracheophyta</taxon>
        <taxon>Spermatophyta</taxon>
        <taxon>Magnoliopsida</taxon>
        <taxon>eudicotyledons</taxon>
        <taxon>Gunneridae</taxon>
        <taxon>Pentapetalae</taxon>
        <taxon>asterids</taxon>
        <taxon>campanulids</taxon>
        <taxon>Asterales</taxon>
        <taxon>Asteraceae</taxon>
        <taxon>Asteroideae</taxon>
        <taxon>Anthemideae</taxon>
        <taxon>Anthemidinae</taxon>
        <taxon>Tanacetum</taxon>
    </lineage>
</organism>
<dbReference type="AlphaFoldDB" id="A0A699WXB2"/>
<comment type="catalytic activity">
    <reaction evidence="4">
        <text>[protein]-C-terminal S-[(2E,6E)-farnesyl]-L-cysteine methyl ester + H2O = [protein]-C-terminal S-[(2E,6E)-farnesyl]-L-cysteine + methanol + H(+)</text>
        <dbReference type="Rhea" id="RHEA:48520"/>
        <dbReference type="Rhea" id="RHEA-COMP:12125"/>
        <dbReference type="Rhea" id="RHEA-COMP:12126"/>
        <dbReference type="ChEBI" id="CHEBI:15377"/>
        <dbReference type="ChEBI" id="CHEBI:15378"/>
        <dbReference type="ChEBI" id="CHEBI:17790"/>
        <dbReference type="ChEBI" id="CHEBI:90510"/>
        <dbReference type="ChEBI" id="CHEBI:90511"/>
        <dbReference type="EC" id="3.1.1.n2"/>
    </reaction>
</comment>
<name>A0A699WXB2_TANCI</name>
<protein>
    <recommendedName>
        <fullName evidence="3">protein-S-isoprenylcysteine alpha-carbonyl methylesterase</fullName>
        <ecNumber evidence="3">3.1.1.n2</ecNumber>
    </recommendedName>
</protein>
<feature type="non-terminal residue" evidence="6">
    <location>
        <position position="1"/>
    </location>
</feature>
<dbReference type="EC" id="3.1.1.n2" evidence="3"/>
<dbReference type="InterPro" id="IPR029058">
    <property type="entry name" value="AB_hydrolase_fold"/>
</dbReference>
<dbReference type="SUPFAM" id="SSF53474">
    <property type="entry name" value="alpha/beta-Hydrolases"/>
    <property type="match status" value="1"/>
</dbReference>
<evidence type="ECO:0000313" key="6">
    <source>
        <dbReference type="EMBL" id="GFD50188.1"/>
    </source>
</evidence>
<comment type="similarity">
    <text evidence="2">Belongs to the AB hydrolase superfamily. Isoprenylcysteine methylesterase family.</text>
</comment>
<feature type="domain" description="BD-FAE-like" evidence="5">
    <location>
        <begin position="36"/>
        <end position="88"/>
    </location>
</feature>
<evidence type="ECO:0000256" key="1">
    <source>
        <dbReference type="ARBA" id="ARBA00004653"/>
    </source>
</evidence>
<dbReference type="EMBL" id="BKCJ011754143">
    <property type="protein sequence ID" value="GFD50188.1"/>
    <property type="molecule type" value="Genomic_DNA"/>
</dbReference>
<accession>A0A699WXB2</accession>
<dbReference type="Gene3D" id="3.40.50.1820">
    <property type="entry name" value="alpha/beta hydrolase"/>
    <property type="match status" value="1"/>
</dbReference>
<sequence length="120" mass="12729">KGYVAAAIDYRLLNPNFRSLLAVAANQANLVDAVIRAAADVKAAVRYFKHDADSANTYHIDPTHIFVGGYSAGAITALQVAYTESVTENPVTTNAYNANGGLEGNTDLLASKKLLPNYNA</sequence>
<gene>
    <name evidence="6" type="ORF">Tci_922157</name>
</gene>
<evidence type="ECO:0000256" key="4">
    <source>
        <dbReference type="ARBA" id="ARBA00049507"/>
    </source>
</evidence>
<comment type="subcellular location">
    <subcellularLocation>
        <location evidence="1">Golgi apparatus membrane</location>
        <topology evidence="1">Multi-pass membrane protein</topology>
    </subcellularLocation>
</comment>
<dbReference type="GO" id="GO:0000139">
    <property type="term" value="C:Golgi membrane"/>
    <property type="evidence" value="ECO:0007669"/>
    <property type="project" value="UniProtKB-SubCell"/>
</dbReference>
<evidence type="ECO:0000259" key="5">
    <source>
        <dbReference type="Pfam" id="PF20434"/>
    </source>
</evidence>
<reference evidence="6" key="1">
    <citation type="journal article" date="2019" name="Sci. Rep.">
        <title>Draft genome of Tanacetum cinerariifolium, the natural source of mosquito coil.</title>
        <authorList>
            <person name="Yamashiro T."/>
            <person name="Shiraishi A."/>
            <person name="Satake H."/>
            <person name="Nakayama K."/>
        </authorList>
    </citation>
    <scope>NUCLEOTIDE SEQUENCE</scope>
</reference>
<comment type="caution">
    <text evidence="6">The sequence shown here is derived from an EMBL/GenBank/DDBJ whole genome shotgun (WGS) entry which is preliminary data.</text>
</comment>
<evidence type="ECO:0000256" key="2">
    <source>
        <dbReference type="ARBA" id="ARBA00038028"/>
    </source>
</evidence>
<feature type="non-terminal residue" evidence="6">
    <location>
        <position position="120"/>
    </location>
</feature>